<reference evidence="2" key="1">
    <citation type="submission" date="2018-01" db="EMBL/GenBank/DDBJ databases">
        <title>An insight into the sialome of Amazonian anophelines.</title>
        <authorList>
            <person name="Ribeiro J.M."/>
            <person name="Scarpassa V."/>
            <person name="Calvo E."/>
        </authorList>
    </citation>
    <scope>NUCLEOTIDE SEQUENCE</scope>
</reference>
<dbReference type="EMBL" id="GGFL01014271">
    <property type="protein sequence ID" value="MBW78449.1"/>
    <property type="molecule type" value="Transcribed_RNA"/>
</dbReference>
<evidence type="ECO:0000256" key="1">
    <source>
        <dbReference type="SAM" id="SignalP"/>
    </source>
</evidence>
<protein>
    <submittedName>
        <fullName evidence="2">Putative secreted protein</fullName>
    </submittedName>
</protein>
<keyword evidence="1" id="KW-0732">Signal</keyword>
<name>A0A2M4DLN1_ANODA</name>
<evidence type="ECO:0000313" key="2">
    <source>
        <dbReference type="EMBL" id="MBW78449.1"/>
    </source>
</evidence>
<organism evidence="2">
    <name type="scientific">Anopheles darlingi</name>
    <name type="common">Mosquito</name>
    <dbReference type="NCBI Taxonomy" id="43151"/>
    <lineage>
        <taxon>Eukaryota</taxon>
        <taxon>Metazoa</taxon>
        <taxon>Ecdysozoa</taxon>
        <taxon>Arthropoda</taxon>
        <taxon>Hexapoda</taxon>
        <taxon>Insecta</taxon>
        <taxon>Pterygota</taxon>
        <taxon>Neoptera</taxon>
        <taxon>Endopterygota</taxon>
        <taxon>Diptera</taxon>
        <taxon>Nematocera</taxon>
        <taxon>Culicoidea</taxon>
        <taxon>Culicidae</taxon>
        <taxon>Anophelinae</taxon>
        <taxon>Anopheles</taxon>
    </lineage>
</organism>
<feature type="chain" id="PRO_5014818163" evidence="1">
    <location>
        <begin position="21"/>
        <end position="66"/>
    </location>
</feature>
<accession>A0A2M4DLN1</accession>
<feature type="signal peptide" evidence="1">
    <location>
        <begin position="1"/>
        <end position="20"/>
    </location>
</feature>
<sequence>MLLDLDSVVVLLALAEAVAPERWCRKWPKHHYCHPVPRKLPVTAIFKAANRELRSNLATVEAAVLG</sequence>
<dbReference type="AlphaFoldDB" id="A0A2M4DLN1"/>
<proteinExistence type="predicted"/>